<evidence type="ECO:0008006" key="3">
    <source>
        <dbReference type="Google" id="ProtNLM"/>
    </source>
</evidence>
<dbReference type="SUPFAM" id="SSF52047">
    <property type="entry name" value="RNI-like"/>
    <property type="match status" value="1"/>
</dbReference>
<dbReference type="Proteomes" id="UP000594263">
    <property type="component" value="Unplaced"/>
</dbReference>
<protein>
    <recommendedName>
        <fullName evidence="3">FBD domain-containing protein</fullName>
    </recommendedName>
</protein>
<evidence type="ECO:0000313" key="2">
    <source>
        <dbReference type="Proteomes" id="UP000594263"/>
    </source>
</evidence>
<dbReference type="AlphaFoldDB" id="A0A7N0V2K4"/>
<organism evidence="1 2">
    <name type="scientific">Kalanchoe fedtschenkoi</name>
    <name type="common">Lavender scallops</name>
    <name type="synonym">South American air plant</name>
    <dbReference type="NCBI Taxonomy" id="63787"/>
    <lineage>
        <taxon>Eukaryota</taxon>
        <taxon>Viridiplantae</taxon>
        <taxon>Streptophyta</taxon>
        <taxon>Embryophyta</taxon>
        <taxon>Tracheophyta</taxon>
        <taxon>Spermatophyta</taxon>
        <taxon>Magnoliopsida</taxon>
        <taxon>eudicotyledons</taxon>
        <taxon>Gunneridae</taxon>
        <taxon>Pentapetalae</taxon>
        <taxon>Saxifragales</taxon>
        <taxon>Crassulaceae</taxon>
        <taxon>Kalanchoe</taxon>
    </lineage>
</organism>
<accession>A0A7N0V2K4</accession>
<keyword evidence="2" id="KW-1185">Reference proteome</keyword>
<reference evidence="1" key="1">
    <citation type="submission" date="2021-01" db="UniProtKB">
        <authorList>
            <consortium name="EnsemblPlants"/>
        </authorList>
    </citation>
    <scope>IDENTIFICATION</scope>
</reference>
<evidence type="ECO:0000313" key="1">
    <source>
        <dbReference type="EnsemblPlants" id="Kaladp0099s0001.1.v1.1"/>
    </source>
</evidence>
<dbReference type="Gramene" id="Kaladp0099s0001.1.v1.1">
    <property type="protein sequence ID" value="Kaladp0099s0001.1.v1.1"/>
    <property type="gene ID" value="Kaladp0099s0001.v1.1"/>
</dbReference>
<name>A0A7N0V2K4_KALFE</name>
<dbReference type="EnsemblPlants" id="Kaladp0099s0001.1.v1.1">
    <property type="protein sequence ID" value="Kaladp0099s0001.1.v1.1"/>
    <property type="gene ID" value="Kaladp0099s0001.v1.1"/>
</dbReference>
<sequence length="164" mass="19038">MFRCLMPFHNYLPQLQTIFLRINKLQLKNLPVLSKLKEMSLYMEKYNDRLWRSFIDLAKACPILEFLSISVKTFSKLPDFKNEIVEMEEGHGLDSLRILGVYCNDAEVVDSKLVEYFIGNSPLLVELSFHSTKGKDDLEFNKALKEKCHALSSKLAVQTKVLYK</sequence>
<proteinExistence type="predicted"/>